<evidence type="ECO:0000313" key="17">
    <source>
        <dbReference type="Proteomes" id="UP000826271"/>
    </source>
</evidence>
<accession>A0AAV6WA54</accession>
<dbReference type="FunFam" id="3.50.50.60:FF:000074">
    <property type="entry name" value="Squalene monooxygenase 2"/>
    <property type="match status" value="1"/>
</dbReference>
<keyword evidence="8 14" id="KW-0274">FAD</keyword>
<sequence>MQYLSANHVLIASPESKFCYFIGKKSRTKKLRIKNAFGESRSGINRCNDVIIVGAGVAGSALAFTLGKDGRQVQVIEKNLNKPDTFAGELLQPAGYLKLSELGLVDCVRDIDAQMVFGYAVYKDGKSVRLPYLLENYKNDVAGRGFRHGGFVQNLRAKAASLPNVKLEEGTVTSLIEEGGTIKGVQYKTSNGQHLRAYAPLTVVCDGCFSSLRKFLAKPKIDKPSHVVGLIVENCELPHPSHAHLVIANPSAFVLYPISSTEIRFLIDIPGPKLPSISNGQMATFLKTMVAPKVPPEMYSAFISSVDKGDIRTMPIRCMPAAPRHTPGALLLGDALNMRHALSGAGMTVALNDIALLCDLFKTLDLWDTTTVMKYTTHFYNTRKPMSFALNVLPDSAYKVIYSIPEELREKVLQAAFDYLSLEFSFTRELVGLISGLNVESWTTFLHVFATGSYVTGAMFLPVPSPDRVYAAARFASSAASIVIPTILDEGLGHLFYTESPPNYSERKTKQMEAKN</sequence>
<comment type="catalytic activity">
    <reaction evidence="12">
        <text>squalene + reduced [NADPH--hemoprotein reductase] + O2 = (S)-2,3-epoxysqualene + oxidized [NADPH--hemoprotein reductase] + H2O + H(+)</text>
        <dbReference type="Rhea" id="RHEA:25282"/>
        <dbReference type="Rhea" id="RHEA-COMP:11964"/>
        <dbReference type="Rhea" id="RHEA-COMP:11965"/>
        <dbReference type="ChEBI" id="CHEBI:15377"/>
        <dbReference type="ChEBI" id="CHEBI:15378"/>
        <dbReference type="ChEBI" id="CHEBI:15379"/>
        <dbReference type="ChEBI" id="CHEBI:15440"/>
        <dbReference type="ChEBI" id="CHEBI:15441"/>
        <dbReference type="ChEBI" id="CHEBI:57618"/>
        <dbReference type="ChEBI" id="CHEBI:58210"/>
        <dbReference type="EC" id="1.14.14.17"/>
    </reaction>
    <physiologicalReaction direction="left-to-right" evidence="12">
        <dbReference type="Rhea" id="RHEA:25283"/>
    </physiologicalReaction>
</comment>
<keyword evidence="6 14" id="KW-0285">Flavoprotein</keyword>
<comment type="function">
    <text evidence="14">Catalyzes the stereospecific oxidation of squalene to (S)-2,3-epoxysqualene, and is considered to be a rate-limiting enzyme in steroid biosynthesis.</text>
</comment>
<reference evidence="16" key="1">
    <citation type="submission" date="2019-10" db="EMBL/GenBank/DDBJ databases">
        <authorList>
            <person name="Zhang R."/>
            <person name="Pan Y."/>
            <person name="Wang J."/>
            <person name="Ma R."/>
            <person name="Yu S."/>
        </authorList>
    </citation>
    <scope>NUCLEOTIDE SEQUENCE</scope>
    <source>
        <strain evidence="16">LA-IB0</strain>
        <tissue evidence="16">Leaf</tissue>
    </source>
</reference>
<protein>
    <recommendedName>
        <fullName evidence="5 14">Squalene monooxygenase</fullName>
        <ecNumber evidence="5 14">1.14.14.17</ecNumber>
    </recommendedName>
</protein>
<keyword evidence="10 14" id="KW-0560">Oxidoreductase</keyword>
<evidence type="ECO:0000256" key="14">
    <source>
        <dbReference type="RuleBase" id="RU367121"/>
    </source>
</evidence>
<evidence type="ECO:0000256" key="12">
    <source>
        <dbReference type="ARBA" id="ARBA00051556"/>
    </source>
</evidence>
<dbReference type="InterPro" id="IPR040125">
    <property type="entry name" value="Squalene_monox"/>
</dbReference>
<name>A0AAV6WA54_9LAMI</name>
<dbReference type="EC" id="1.14.14.17" evidence="5 14"/>
<keyword evidence="9" id="KW-1133">Transmembrane helix</keyword>
<dbReference type="GO" id="GO:0050660">
    <property type="term" value="F:flavin adenine dinucleotide binding"/>
    <property type="evidence" value="ECO:0007669"/>
    <property type="project" value="UniProtKB-UniRule"/>
</dbReference>
<organism evidence="16 17">
    <name type="scientific">Buddleja alternifolia</name>
    <dbReference type="NCBI Taxonomy" id="168488"/>
    <lineage>
        <taxon>Eukaryota</taxon>
        <taxon>Viridiplantae</taxon>
        <taxon>Streptophyta</taxon>
        <taxon>Embryophyta</taxon>
        <taxon>Tracheophyta</taxon>
        <taxon>Spermatophyta</taxon>
        <taxon>Magnoliopsida</taxon>
        <taxon>eudicotyledons</taxon>
        <taxon>Gunneridae</taxon>
        <taxon>Pentapetalae</taxon>
        <taxon>asterids</taxon>
        <taxon>lamiids</taxon>
        <taxon>Lamiales</taxon>
        <taxon>Scrophulariaceae</taxon>
        <taxon>Buddlejeae</taxon>
        <taxon>Buddleja</taxon>
    </lineage>
</organism>
<evidence type="ECO:0000256" key="6">
    <source>
        <dbReference type="ARBA" id="ARBA00022630"/>
    </source>
</evidence>
<gene>
    <name evidence="16" type="ORF">BUALT_Bualt19G0099400</name>
</gene>
<evidence type="ECO:0000313" key="16">
    <source>
        <dbReference type="EMBL" id="KAG8364172.1"/>
    </source>
</evidence>
<dbReference type="GO" id="GO:0016126">
    <property type="term" value="P:sterol biosynthetic process"/>
    <property type="evidence" value="ECO:0007669"/>
    <property type="project" value="UniProtKB-UniRule"/>
</dbReference>
<evidence type="ECO:0000256" key="7">
    <source>
        <dbReference type="ARBA" id="ARBA00022692"/>
    </source>
</evidence>
<comment type="function">
    <text evidence="13">Component of the triterpene saponins (e.g. ginsenosides or panaxosides) and phytosterols biosynthetic pathways. Catalyzes the first oxygenation step in sterol biosynthesis and is suggested to be one of the rate-limiting enzymes in this pathway.</text>
</comment>
<dbReference type="Pfam" id="PF13450">
    <property type="entry name" value="NAD_binding_8"/>
    <property type="match status" value="1"/>
</dbReference>
<proteinExistence type="inferred from homology"/>
<evidence type="ECO:0000256" key="5">
    <source>
        <dbReference type="ARBA" id="ARBA00012312"/>
    </source>
</evidence>
<evidence type="ECO:0000256" key="3">
    <source>
        <dbReference type="ARBA" id="ARBA00005018"/>
    </source>
</evidence>
<dbReference type="InterPro" id="IPR013698">
    <property type="entry name" value="Squalene_epoxidase"/>
</dbReference>
<keyword evidence="17" id="KW-1185">Reference proteome</keyword>
<dbReference type="Proteomes" id="UP000826271">
    <property type="component" value="Unassembled WGS sequence"/>
</dbReference>
<dbReference type="Gene3D" id="3.50.50.60">
    <property type="entry name" value="FAD/NAD(P)-binding domain"/>
    <property type="match status" value="1"/>
</dbReference>
<evidence type="ECO:0000256" key="13">
    <source>
        <dbReference type="ARBA" id="ARBA00056623"/>
    </source>
</evidence>
<dbReference type="PANTHER" id="PTHR10835:SF15">
    <property type="entry name" value="SQUALENE EPOXIDASE 2, MITOCHONDRIAL"/>
    <property type="match status" value="1"/>
</dbReference>
<dbReference type="SUPFAM" id="SSF51905">
    <property type="entry name" value="FAD/NAD(P)-binding domain"/>
    <property type="match status" value="1"/>
</dbReference>
<comment type="subcellular location">
    <subcellularLocation>
        <location evidence="2 14">Membrane</location>
        <topology evidence="2 14">Multi-pass membrane protein</topology>
    </subcellularLocation>
</comment>
<dbReference type="GO" id="GO:0005783">
    <property type="term" value="C:endoplasmic reticulum"/>
    <property type="evidence" value="ECO:0007669"/>
    <property type="project" value="TreeGrafter"/>
</dbReference>
<comment type="cofactor">
    <cofactor evidence="1 14">
        <name>FAD</name>
        <dbReference type="ChEBI" id="CHEBI:57692"/>
    </cofactor>
</comment>
<evidence type="ECO:0000256" key="2">
    <source>
        <dbReference type="ARBA" id="ARBA00004141"/>
    </source>
</evidence>
<dbReference type="EMBL" id="WHWC01000019">
    <property type="protein sequence ID" value="KAG8364172.1"/>
    <property type="molecule type" value="Genomic_DNA"/>
</dbReference>
<dbReference type="GO" id="GO:0046246">
    <property type="term" value="P:terpene biosynthetic process"/>
    <property type="evidence" value="ECO:0007669"/>
    <property type="project" value="UniProtKB-ARBA"/>
</dbReference>
<evidence type="ECO:0000256" key="9">
    <source>
        <dbReference type="ARBA" id="ARBA00022989"/>
    </source>
</evidence>
<dbReference type="Pfam" id="PF08491">
    <property type="entry name" value="SE"/>
    <property type="match status" value="1"/>
</dbReference>
<evidence type="ECO:0000256" key="10">
    <source>
        <dbReference type="ARBA" id="ARBA00023002"/>
    </source>
</evidence>
<dbReference type="PRINTS" id="PR00420">
    <property type="entry name" value="RNGMNOXGNASE"/>
</dbReference>
<dbReference type="AlphaFoldDB" id="A0AAV6WA54"/>
<feature type="domain" description="Squalene epoxidase" evidence="15">
    <location>
        <begin position="199"/>
        <end position="464"/>
    </location>
</feature>
<comment type="similarity">
    <text evidence="4 14">Belongs to the squalene monooxygenase family.</text>
</comment>
<evidence type="ECO:0000256" key="4">
    <source>
        <dbReference type="ARBA" id="ARBA00008802"/>
    </source>
</evidence>
<comment type="caution">
    <text evidence="16">The sequence shown here is derived from an EMBL/GenBank/DDBJ whole genome shotgun (WGS) entry which is preliminary data.</text>
</comment>
<evidence type="ECO:0000256" key="11">
    <source>
        <dbReference type="ARBA" id="ARBA00023136"/>
    </source>
</evidence>
<dbReference type="InterPro" id="IPR036188">
    <property type="entry name" value="FAD/NAD-bd_sf"/>
</dbReference>
<evidence type="ECO:0000256" key="1">
    <source>
        <dbReference type="ARBA" id="ARBA00001974"/>
    </source>
</evidence>
<keyword evidence="7" id="KW-0812">Transmembrane</keyword>
<dbReference type="GO" id="GO:0009725">
    <property type="term" value="P:response to hormone"/>
    <property type="evidence" value="ECO:0007669"/>
    <property type="project" value="UniProtKB-ARBA"/>
</dbReference>
<evidence type="ECO:0000259" key="15">
    <source>
        <dbReference type="Pfam" id="PF08491"/>
    </source>
</evidence>
<evidence type="ECO:0000256" key="8">
    <source>
        <dbReference type="ARBA" id="ARBA00022827"/>
    </source>
</evidence>
<keyword evidence="11" id="KW-0472">Membrane</keyword>
<dbReference type="GO" id="GO:0016020">
    <property type="term" value="C:membrane"/>
    <property type="evidence" value="ECO:0007669"/>
    <property type="project" value="UniProtKB-SubCell"/>
</dbReference>
<comment type="pathway">
    <text evidence="3">Terpene metabolism; lanosterol biosynthesis; lanosterol from farnesyl diphosphate: step 2/3.</text>
</comment>
<dbReference type="GO" id="GO:0004506">
    <property type="term" value="F:squalene monooxygenase activity"/>
    <property type="evidence" value="ECO:0007669"/>
    <property type="project" value="UniProtKB-UniRule"/>
</dbReference>
<dbReference type="PANTHER" id="PTHR10835">
    <property type="entry name" value="SQUALENE MONOOXYGENASE"/>
    <property type="match status" value="1"/>
</dbReference>